<dbReference type="OrthoDB" id="3270558at2759"/>
<organism evidence="2 3">
    <name type="scientific">Candolleomyces aberdarensis</name>
    <dbReference type="NCBI Taxonomy" id="2316362"/>
    <lineage>
        <taxon>Eukaryota</taxon>
        <taxon>Fungi</taxon>
        <taxon>Dikarya</taxon>
        <taxon>Basidiomycota</taxon>
        <taxon>Agaricomycotina</taxon>
        <taxon>Agaricomycetes</taxon>
        <taxon>Agaricomycetidae</taxon>
        <taxon>Agaricales</taxon>
        <taxon>Agaricineae</taxon>
        <taxon>Psathyrellaceae</taxon>
        <taxon>Candolleomyces</taxon>
    </lineage>
</organism>
<accession>A0A4Q2DR63</accession>
<reference evidence="2 3" key="1">
    <citation type="submission" date="2019-01" db="EMBL/GenBank/DDBJ databases">
        <title>Draft genome sequence of Psathyrella aberdarensis IHI B618.</title>
        <authorList>
            <person name="Buettner E."/>
            <person name="Kellner H."/>
        </authorList>
    </citation>
    <scope>NUCLEOTIDE SEQUENCE [LARGE SCALE GENOMIC DNA]</scope>
    <source>
        <strain evidence="2 3">IHI B618</strain>
    </source>
</reference>
<comment type="caution">
    <text evidence="2">The sequence shown here is derived from an EMBL/GenBank/DDBJ whole genome shotgun (WGS) entry which is preliminary data.</text>
</comment>
<feature type="region of interest" description="Disordered" evidence="1">
    <location>
        <begin position="206"/>
        <end position="226"/>
    </location>
</feature>
<evidence type="ECO:0000256" key="1">
    <source>
        <dbReference type="SAM" id="MobiDB-lite"/>
    </source>
</evidence>
<evidence type="ECO:0000313" key="3">
    <source>
        <dbReference type="Proteomes" id="UP000290288"/>
    </source>
</evidence>
<sequence length="343" mass="40337">MNRGRSRQVSQTAIARNASRERRTSFLRPSPSTSPDSDDSMPYDDDPTQSLEDQVHVAYAHDDIHTAKILLLRLKGIHVTDDNDPRIAEVQDEDFDLCFAPHGTLVLDEYYEKSIREQQRLETERVEQYRRIERLRMCEQKWAREKRRLREERMQVLRSREVKRFEEEERRRRREQEQKIRRQQTEARLFQLRTTRVKGERRVLSYTLQQPHSRRPPQNSSDSDSDEERASFLYDFMIVPPAPRPRRQKPSSPPPPPAKSNQRHHLPTPTFDDSCSVSFTEAELVAVLCKQCISIIGGYITFDIALSPIKLVQDHYIDIQSFSPRFMALYSPHIATAIHQEAD</sequence>
<dbReference type="EMBL" id="SDEE01000064">
    <property type="protein sequence ID" value="RXW22697.1"/>
    <property type="molecule type" value="Genomic_DNA"/>
</dbReference>
<feature type="compositionally biased region" description="Acidic residues" evidence="1">
    <location>
        <begin position="36"/>
        <end position="47"/>
    </location>
</feature>
<protein>
    <submittedName>
        <fullName evidence="2">Uncharacterized protein</fullName>
    </submittedName>
</protein>
<proteinExistence type="predicted"/>
<feature type="region of interest" description="Disordered" evidence="1">
    <location>
        <begin position="242"/>
        <end position="269"/>
    </location>
</feature>
<feature type="region of interest" description="Disordered" evidence="1">
    <location>
        <begin position="1"/>
        <end position="49"/>
    </location>
</feature>
<dbReference type="Proteomes" id="UP000290288">
    <property type="component" value="Unassembled WGS sequence"/>
</dbReference>
<feature type="compositionally biased region" description="Polar residues" evidence="1">
    <location>
        <begin position="206"/>
        <end position="219"/>
    </location>
</feature>
<dbReference type="AlphaFoldDB" id="A0A4Q2DR63"/>
<evidence type="ECO:0000313" key="2">
    <source>
        <dbReference type="EMBL" id="RXW22697.1"/>
    </source>
</evidence>
<name>A0A4Q2DR63_9AGAR</name>
<gene>
    <name evidence="2" type="ORF">EST38_g3193</name>
</gene>
<keyword evidence="3" id="KW-1185">Reference proteome</keyword>